<evidence type="ECO:0000256" key="9">
    <source>
        <dbReference type="ARBA" id="ARBA00023146"/>
    </source>
</evidence>
<evidence type="ECO:0000256" key="1">
    <source>
        <dbReference type="ARBA" id="ARBA00003314"/>
    </source>
</evidence>
<dbReference type="GO" id="GO:0004825">
    <property type="term" value="F:methionine-tRNA ligase activity"/>
    <property type="evidence" value="ECO:0007669"/>
    <property type="project" value="UniProtKB-UniRule"/>
</dbReference>
<evidence type="ECO:0000256" key="6">
    <source>
        <dbReference type="ARBA" id="ARBA00022741"/>
    </source>
</evidence>
<dbReference type="AlphaFoldDB" id="A0A2A9DM27"/>
<dbReference type="EMBL" id="PDJF01000001">
    <property type="protein sequence ID" value="PFG26969.1"/>
    <property type="molecule type" value="Genomic_DNA"/>
</dbReference>
<dbReference type="Pfam" id="PF09334">
    <property type="entry name" value="tRNA-synt_1g"/>
    <property type="match status" value="1"/>
</dbReference>
<dbReference type="GO" id="GO:0005524">
    <property type="term" value="F:ATP binding"/>
    <property type="evidence" value="ECO:0007669"/>
    <property type="project" value="UniProtKB-UniRule"/>
</dbReference>
<dbReference type="Gene3D" id="2.20.28.20">
    <property type="entry name" value="Methionyl-tRNA synthetase, Zn-domain"/>
    <property type="match status" value="1"/>
</dbReference>
<dbReference type="GO" id="GO:0006431">
    <property type="term" value="P:methionyl-tRNA aminoacylation"/>
    <property type="evidence" value="ECO:0007669"/>
    <property type="project" value="UniProtKB-UniRule"/>
</dbReference>
<comment type="subcellular location">
    <subcellularLocation>
        <location evidence="2 11">Cytoplasm</location>
    </subcellularLocation>
</comment>
<organism evidence="14 15">
    <name type="scientific">Corynebacterium renale</name>
    <dbReference type="NCBI Taxonomy" id="1724"/>
    <lineage>
        <taxon>Bacteria</taxon>
        <taxon>Bacillati</taxon>
        <taxon>Actinomycetota</taxon>
        <taxon>Actinomycetes</taxon>
        <taxon>Mycobacteriales</taxon>
        <taxon>Corynebacteriaceae</taxon>
        <taxon>Corynebacterium</taxon>
    </lineage>
</organism>
<feature type="binding site" evidence="11">
    <location>
        <position position="189"/>
    </location>
    <ligand>
        <name>Zn(2+)</name>
        <dbReference type="ChEBI" id="CHEBI:29105"/>
    </ligand>
</feature>
<gene>
    <name evidence="11" type="primary">metG</name>
    <name evidence="14" type="ORF">ATK06_0010</name>
</gene>
<feature type="short sequence motif" description="'HIGH' region" evidence="11">
    <location>
        <begin position="41"/>
        <end position="51"/>
    </location>
</feature>
<evidence type="ECO:0000256" key="4">
    <source>
        <dbReference type="ARBA" id="ARBA00022490"/>
    </source>
</evidence>
<accession>A0A2A9DM27</accession>
<feature type="short sequence motif" description="'KMSKS' region" evidence="11">
    <location>
        <begin position="377"/>
        <end position="381"/>
    </location>
</feature>
<dbReference type="Pfam" id="PF19303">
    <property type="entry name" value="Anticodon_3"/>
    <property type="match status" value="1"/>
</dbReference>
<dbReference type="EC" id="6.1.1.10" evidence="11"/>
<name>A0A2A9DM27_9CORY</name>
<evidence type="ECO:0000313" key="15">
    <source>
        <dbReference type="Proteomes" id="UP000221653"/>
    </source>
</evidence>
<proteinExistence type="inferred from homology"/>
<evidence type="ECO:0000256" key="3">
    <source>
        <dbReference type="ARBA" id="ARBA00008258"/>
    </source>
</evidence>
<feature type="domain" description="Methionyl/Leucyl tRNA synthetase" evidence="12">
    <location>
        <begin position="34"/>
        <end position="440"/>
    </location>
</feature>
<evidence type="ECO:0000256" key="11">
    <source>
        <dbReference type="HAMAP-Rule" id="MF_00098"/>
    </source>
</evidence>
<comment type="caution">
    <text evidence="14">The sequence shown here is derived from an EMBL/GenBank/DDBJ whole genome shotgun (WGS) entry which is preliminary data.</text>
</comment>
<dbReference type="HAMAP" id="MF_00098">
    <property type="entry name" value="Met_tRNA_synth_type1"/>
    <property type="match status" value="1"/>
</dbReference>
<evidence type="ECO:0000259" key="13">
    <source>
        <dbReference type="Pfam" id="PF19303"/>
    </source>
</evidence>
<evidence type="ECO:0000256" key="5">
    <source>
        <dbReference type="ARBA" id="ARBA00022598"/>
    </source>
</evidence>
<dbReference type="GO" id="GO:0046872">
    <property type="term" value="F:metal ion binding"/>
    <property type="evidence" value="ECO:0007669"/>
    <property type="project" value="UniProtKB-KW"/>
</dbReference>
<protein>
    <recommendedName>
        <fullName evidence="11">Methionine--tRNA ligase</fullName>
        <ecNumber evidence="11">6.1.1.10</ecNumber>
    </recommendedName>
    <alternativeName>
        <fullName evidence="11">Methionyl-tRNA synthetase</fullName>
        <shortName evidence="11">MetRS</shortName>
    </alternativeName>
</protein>
<dbReference type="PANTHER" id="PTHR45765:SF1">
    <property type="entry name" value="METHIONINE--TRNA LIGASE, CYTOPLASMIC"/>
    <property type="match status" value="1"/>
</dbReference>
<keyword evidence="6 11" id="KW-0547">Nucleotide-binding</keyword>
<comment type="function">
    <text evidence="1 11">Is required not only for elongation of protein synthesis but also for the initiation of all mRNA translation through initiator tRNA(fMet) aminoacylation.</text>
</comment>
<evidence type="ECO:0000256" key="8">
    <source>
        <dbReference type="ARBA" id="ARBA00022917"/>
    </source>
</evidence>
<dbReference type="FunFam" id="2.20.28.20:FF:000001">
    <property type="entry name" value="Methionine--tRNA ligase"/>
    <property type="match status" value="1"/>
</dbReference>
<dbReference type="InterPro" id="IPR033911">
    <property type="entry name" value="MetRS_core"/>
</dbReference>
<evidence type="ECO:0000256" key="7">
    <source>
        <dbReference type="ARBA" id="ARBA00022840"/>
    </source>
</evidence>
<feature type="binding site" evidence="11">
    <location>
        <position position="173"/>
    </location>
    <ligand>
        <name>Zn(2+)</name>
        <dbReference type="ChEBI" id="CHEBI:29105"/>
    </ligand>
</feature>
<comment type="cofactor">
    <cofactor evidence="11">
        <name>Zn(2+)</name>
        <dbReference type="ChEBI" id="CHEBI:29105"/>
    </cofactor>
    <text evidence="11">Binds 1 zinc ion per subunit.</text>
</comment>
<keyword evidence="4 11" id="KW-0963">Cytoplasm</keyword>
<feature type="binding site" evidence="11">
    <location>
        <position position="176"/>
    </location>
    <ligand>
        <name>Zn(2+)</name>
        <dbReference type="ChEBI" id="CHEBI:29105"/>
    </ligand>
</feature>
<keyword evidence="15" id="KW-1185">Reference proteome</keyword>
<keyword evidence="8 11" id="KW-0648">Protein biosynthesis</keyword>
<keyword evidence="9 11" id="KW-0030">Aminoacyl-tRNA synthetase</keyword>
<dbReference type="CDD" id="cd00814">
    <property type="entry name" value="MetRS_core"/>
    <property type="match status" value="1"/>
</dbReference>
<dbReference type="Proteomes" id="UP000221653">
    <property type="component" value="Unassembled WGS sequence"/>
</dbReference>
<sequence>MERAGLCVLRGWYLGVRSNVSGALDIVVCMTKTVLVNVAWPYANGPRHIGHVAGFGVPSDVFARYHRMRGNNVLMVSGTDEHGTPLLVQADKEGVTVTELADRYNRQIVEDLQGLGLSYDLFTRTTTRNHYAAVQELFRGLYDNGYMVKKTTMGAVSPTTGRTLPDRYIEGTCPICKATDARGDQCDNCGNQLDPVDLINPVSKINGETPQFIETEHFMLDLPALAGALEEWLKGRENWRPNVLKFSLNLLEDIQPRAMTRDIDWGIPIPVEGWEDNGAKKLYVWFDAVVGYLSASIEWAYRSGNPDAWKQWWQNGEAESFYFMGKDNITFHSQIWPAELLGYAGKGDKGGKVHELGELNLPTEVVSSEFLTMSGSKFSSSKGVVIYVKDFLKDFGADALRYFIAVAGPENNDADFTWDEFVRRINNELANGWGNLVNRTVSMAHKNFGEVPQPGELHDADSTLLKLAEDTFGTVAEALEASKFKVGMSAIMHVVAEANAYIAAQEPWVLAKSEDPADRERLATVLWTALQVVSDCNVMLTPYLPHTAQKVHETLGRDGIWAAQPRIEEVVDDMPVDVVGVGVPEKGRHYPVITGDYDDQQAVWQRVDVVPGTALAKPKPLVAKLDPELGETGPEWAPVQ</sequence>
<dbReference type="SUPFAM" id="SSF52374">
    <property type="entry name" value="Nucleotidylyl transferase"/>
    <property type="match status" value="1"/>
</dbReference>
<comment type="catalytic activity">
    <reaction evidence="10 11">
        <text>tRNA(Met) + L-methionine + ATP = L-methionyl-tRNA(Met) + AMP + diphosphate</text>
        <dbReference type="Rhea" id="RHEA:13481"/>
        <dbReference type="Rhea" id="RHEA-COMP:9667"/>
        <dbReference type="Rhea" id="RHEA-COMP:9698"/>
        <dbReference type="ChEBI" id="CHEBI:30616"/>
        <dbReference type="ChEBI" id="CHEBI:33019"/>
        <dbReference type="ChEBI" id="CHEBI:57844"/>
        <dbReference type="ChEBI" id="CHEBI:78442"/>
        <dbReference type="ChEBI" id="CHEBI:78530"/>
        <dbReference type="ChEBI" id="CHEBI:456215"/>
        <dbReference type="EC" id="6.1.1.10"/>
    </reaction>
</comment>
<dbReference type="GO" id="GO:0005829">
    <property type="term" value="C:cytosol"/>
    <property type="evidence" value="ECO:0007669"/>
    <property type="project" value="TreeGrafter"/>
</dbReference>
<evidence type="ECO:0000256" key="10">
    <source>
        <dbReference type="ARBA" id="ARBA00047364"/>
    </source>
</evidence>
<keyword evidence="5 11" id="KW-0436">Ligase</keyword>
<dbReference type="PRINTS" id="PR01041">
    <property type="entry name" value="TRNASYNTHMET"/>
</dbReference>
<feature type="binding site" evidence="11">
    <location>
        <position position="186"/>
    </location>
    <ligand>
        <name>Zn(2+)</name>
        <dbReference type="ChEBI" id="CHEBI:29105"/>
    </ligand>
</feature>
<dbReference type="Gene3D" id="1.10.730.10">
    <property type="entry name" value="Isoleucyl-tRNA Synthetase, Domain 1"/>
    <property type="match status" value="1"/>
</dbReference>
<dbReference type="PANTHER" id="PTHR45765">
    <property type="entry name" value="METHIONINE--TRNA LIGASE"/>
    <property type="match status" value="1"/>
</dbReference>
<evidence type="ECO:0000259" key="12">
    <source>
        <dbReference type="Pfam" id="PF09334"/>
    </source>
</evidence>
<dbReference type="InterPro" id="IPR023458">
    <property type="entry name" value="Met-tRNA_ligase_1"/>
</dbReference>
<keyword evidence="7 11" id="KW-0067">ATP-binding</keyword>
<dbReference type="InterPro" id="IPR009080">
    <property type="entry name" value="tRNAsynth_Ia_anticodon-bd"/>
</dbReference>
<reference evidence="14 15" key="1">
    <citation type="submission" date="2017-10" db="EMBL/GenBank/DDBJ databases">
        <title>Sequencing the genomes of 1000 actinobacteria strains.</title>
        <authorList>
            <person name="Klenk H.-P."/>
        </authorList>
    </citation>
    <scope>NUCLEOTIDE SEQUENCE [LARGE SCALE GENOMIC DNA]</scope>
    <source>
        <strain evidence="14 15">DSM 20688</strain>
    </source>
</reference>
<keyword evidence="11" id="KW-0479">Metal-binding</keyword>
<dbReference type="SUPFAM" id="SSF57770">
    <property type="entry name" value="Methionyl-tRNA synthetase (MetRS), Zn-domain"/>
    <property type="match status" value="1"/>
</dbReference>
<dbReference type="STRING" id="1724.GCA_001044175_01881"/>
<evidence type="ECO:0000313" key="14">
    <source>
        <dbReference type="EMBL" id="PFG26969.1"/>
    </source>
</evidence>
<comment type="similarity">
    <text evidence="3 11">Belongs to the class-I aminoacyl-tRNA synthetase family. MetG type 1 subfamily.</text>
</comment>
<dbReference type="InterPro" id="IPR029038">
    <property type="entry name" value="MetRS_Zn"/>
</dbReference>
<feature type="domain" description="Methionyl-tRNA synthetase anticodon-binding" evidence="13">
    <location>
        <begin position="451"/>
        <end position="572"/>
    </location>
</feature>
<dbReference type="InterPro" id="IPR041872">
    <property type="entry name" value="Anticodon_Met"/>
</dbReference>
<keyword evidence="11" id="KW-0862">Zinc</keyword>
<dbReference type="InterPro" id="IPR015413">
    <property type="entry name" value="Methionyl/Leucyl_tRNA_Synth"/>
</dbReference>
<dbReference type="CDD" id="cd07957">
    <property type="entry name" value="Anticodon_Ia_Met"/>
    <property type="match status" value="1"/>
</dbReference>
<evidence type="ECO:0000256" key="2">
    <source>
        <dbReference type="ARBA" id="ARBA00004496"/>
    </source>
</evidence>
<dbReference type="InterPro" id="IPR014758">
    <property type="entry name" value="Met-tRNA_synth"/>
</dbReference>
<dbReference type="SUPFAM" id="SSF47323">
    <property type="entry name" value="Anticodon-binding domain of a subclass of class I aminoacyl-tRNA synthetases"/>
    <property type="match status" value="1"/>
</dbReference>
<dbReference type="InterPro" id="IPR014729">
    <property type="entry name" value="Rossmann-like_a/b/a_fold"/>
</dbReference>
<comment type="subunit">
    <text evidence="11">Monomer.</text>
</comment>
<dbReference type="NCBIfam" id="TIGR00398">
    <property type="entry name" value="metG"/>
    <property type="match status" value="1"/>
</dbReference>
<feature type="binding site" evidence="11">
    <location>
        <position position="380"/>
    </location>
    <ligand>
        <name>ATP</name>
        <dbReference type="ChEBI" id="CHEBI:30616"/>
    </ligand>
</feature>
<dbReference type="Gene3D" id="3.40.50.620">
    <property type="entry name" value="HUPs"/>
    <property type="match status" value="1"/>
</dbReference>